<organism evidence="1 2">
    <name type="scientific">Trichomalopsis sarcophagae</name>
    <dbReference type="NCBI Taxonomy" id="543379"/>
    <lineage>
        <taxon>Eukaryota</taxon>
        <taxon>Metazoa</taxon>
        <taxon>Ecdysozoa</taxon>
        <taxon>Arthropoda</taxon>
        <taxon>Hexapoda</taxon>
        <taxon>Insecta</taxon>
        <taxon>Pterygota</taxon>
        <taxon>Neoptera</taxon>
        <taxon>Endopterygota</taxon>
        <taxon>Hymenoptera</taxon>
        <taxon>Apocrita</taxon>
        <taxon>Proctotrupomorpha</taxon>
        <taxon>Chalcidoidea</taxon>
        <taxon>Pteromalidae</taxon>
        <taxon>Pteromalinae</taxon>
        <taxon>Trichomalopsis</taxon>
    </lineage>
</organism>
<dbReference type="Proteomes" id="UP000215335">
    <property type="component" value="Unassembled WGS sequence"/>
</dbReference>
<dbReference type="AlphaFoldDB" id="A0A232EZG6"/>
<dbReference type="Gene3D" id="3.30.40.10">
    <property type="entry name" value="Zinc/RING finger domain, C3HC4 (zinc finger)"/>
    <property type="match status" value="1"/>
</dbReference>
<name>A0A232EZG6_9HYME</name>
<reference evidence="1 2" key="1">
    <citation type="journal article" date="2017" name="Curr. Biol.">
        <title>The Evolution of Venom by Co-option of Single-Copy Genes.</title>
        <authorList>
            <person name="Martinson E.O."/>
            <person name="Mrinalini"/>
            <person name="Kelkar Y.D."/>
            <person name="Chang C.H."/>
            <person name="Werren J.H."/>
        </authorList>
    </citation>
    <scope>NUCLEOTIDE SEQUENCE [LARGE SCALE GENOMIC DNA]</scope>
    <source>
        <strain evidence="1 2">Alberta</strain>
        <tissue evidence="1">Whole body</tissue>
    </source>
</reference>
<accession>A0A232EZG6</accession>
<protein>
    <submittedName>
        <fullName evidence="1">Uncharacterized protein</fullName>
    </submittedName>
</protein>
<dbReference type="InterPro" id="IPR013083">
    <property type="entry name" value="Znf_RING/FYVE/PHD"/>
</dbReference>
<dbReference type="SUPFAM" id="SSF57889">
    <property type="entry name" value="Cysteine-rich domain"/>
    <property type="match status" value="1"/>
</dbReference>
<dbReference type="EMBL" id="NNAY01001507">
    <property type="protein sequence ID" value="OXU23755.1"/>
    <property type="molecule type" value="Genomic_DNA"/>
</dbReference>
<comment type="caution">
    <text evidence="1">The sequence shown here is derived from an EMBL/GenBank/DDBJ whole genome shotgun (WGS) entry which is preliminary data.</text>
</comment>
<proteinExistence type="predicted"/>
<dbReference type="InterPro" id="IPR046349">
    <property type="entry name" value="C1-like_sf"/>
</dbReference>
<evidence type="ECO:0000313" key="1">
    <source>
        <dbReference type="EMBL" id="OXU23755.1"/>
    </source>
</evidence>
<gene>
    <name evidence="1" type="ORF">TSAR_001319</name>
</gene>
<evidence type="ECO:0000313" key="2">
    <source>
        <dbReference type="Proteomes" id="UP000215335"/>
    </source>
</evidence>
<sequence>MHYMRCIGEKKSLISKDFDPNKYREEVAHNLFLKSENITNSCLYCSSKDMNGTAKCTVCTRNSHKKCIEKAYLREQKLIEKIQNKKFKTKKIEPKHTIIKSNYPESKHK</sequence>
<keyword evidence="2" id="KW-1185">Reference proteome</keyword>